<dbReference type="PANTHER" id="PTHR24177">
    <property type="entry name" value="CASKIN"/>
    <property type="match status" value="1"/>
</dbReference>
<dbReference type="AlphaFoldDB" id="A0A251TCX0"/>
<dbReference type="OMA" id="NIAGSCM"/>
<sequence>MTCFINAEGIKWYKVERLVPPNYKDHLNESHSKPHTLFTEEHKDLAKEGQKWMKNIAGSCMVVGTLIAAVMFSSAFTIPGGNDEKSGLPVILNTNKTDRHSFLVFIISNGLALFISSTSVLMFLGILTARYGEDDFLVSLPTKLIMGMACLFFSIVTMMISFGAAMFLVGPEIGGSISTT</sequence>
<proteinExistence type="predicted"/>
<feature type="transmembrane region" description="Helical" evidence="1">
    <location>
        <begin position="144"/>
        <end position="169"/>
    </location>
</feature>
<keyword evidence="1" id="KW-0472">Membrane</keyword>
<evidence type="ECO:0000313" key="5">
    <source>
        <dbReference type="Proteomes" id="UP000215914"/>
    </source>
</evidence>
<keyword evidence="1" id="KW-1133">Transmembrane helix</keyword>
<feature type="transmembrane region" description="Helical" evidence="1">
    <location>
        <begin position="102"/>
        <end position="124"/>
    </location>
</feature>
<reference evidence="3" key="3">
    <citation type="submission" date="2020-06" db="EMBL/GenBank/DDBJ databases">
        <title>Helianthus annuus Genome sequencing and assembly Release 2.</title>
        <authorList>
            <person name="Gouzy J."/>
            <person name="Langlade N."/>
            <person name="Munos S."/>
        </authorList>
    </citation>
    <scope>NUCLEOTIDE SEQUENCE</scope>
    <source>
        <tissue evidence="3">Leaves</tissue>
    </source>
</reference>
<keyword evidence="5" id="KW-1185">Reference proteome</keyword>
<reference evidence="3 5" key="1">
    <citation type="journal article" date="2017" name="Nature">
        <title>The sunflower genome provides insights into oil metabolism, flowering and Asterid evolution.</title>
        <authorList>
            <person name="Badouin H."/>
            <person name="Gouzy J."/>
            <person name="Grassa C.J."/>
            <person name="Murat F."/>
            <person name="Staton S.E."/>
            <person name="Cottret L."/>
            <person name="Lelandais-Briere C."/>
            <person name="Owens G.L."/>
            <person name="Carrere S."/>
            <person name="Mayjonade B."/>
            <person name="Legrand L."/>
            <person name="Gill N."/>
            <person name="Kane N.C."/>
            <person name="Bowers J.E."/>
            <person name="Hubner S."/>
            <person name="Bellec A."/>
            <person name="Berard A."/>
            <person name="Berges H."/>
            <person name="Blanchet N."/>
            <person name="Boniface M.C."/>
            <person name="Brunel D."/>
            <person name="Catrice O."/>
            <person name="Chaidir N."/>
            <person name="Claudel C."/>
            <person name="Donnadieu C."/>
            <person name="Faraut T."/>
            <person name="Fievet G."/>
            <person name="Helmstetter N."/>
            <person name="King M."/>
            <person name="Knapp S.J."/>
            <person name="Lai Z."/>
            <person name="Le Paslier M.C."/>
            <person name="Lippi Y."/>
            <person name="Lorenzon L."/>
            <person name="Mandel J.R."/>
            <person name="Marage G."/>
            <person name="Marchand G."/>
            <person name="Marquand E."/>
            <person name="Bret-Mestries E."/>
            <person name="Morien E."/>
            <person name="Nambeesan S."/>
            <person name="Nguyen T."/>
            <person name="Pegot-Espagnet P."/>
            <person name="Pouilly N."/>
            <person name="Raftis F."/>
            <person name="Sallet E."/>
            <person name="Schiex T."/>
            <person name="Thomas J."/>
            <person name="Vandecasteele C."/>
            <person name="Vares D."/>
            <person name="Vear F."/>
            <person name="Vautrin S."/>
            <person name="Crespi M."/>
            <person name="Mangin B."/>
            <person name="Burke J.M."/>
            <person name="Salse J."/>
            <person name="Munos S."/>
            <person name="Vincourt P."/>
            <person name="Rieseberg L.H."/>
            <person name="Langlade N.B."/>
        </authorList>
    </citation>
    <scope>NUCLEOTIDE SEQUENCE [LARGE SCALE GENOMIC DNA]</scope>
    <source>
        <strain evidence="5">cv. SF193</strain>
        <tissue evidence="3">Leaves</tissue>
    </source>
</reference>
<dbReference type="EMBL" id="CM007900">
    <property type="protein sequence ID" value="OTG08583.1"/>
    <property type="molecule type" value="Genomic_DNA"/>
</dbReference>
<dbReference type="GO" id="GO:0016020">
    <property type="term" value="C:membrane"/>
    <property type="evidence" value="ECO:0000318"/>
    <property type="project" value="GO_Central"/>
</dbReference>
<dbReference type="InParanoid" id="A0A251TCX0"/>
<gene>
    <name evidence="4" type="ORF">HannXRQ_Chr11g0343341</name>
    <name evidence="3" type="ORF">HanXRQr2_Chr04g0158111</name>
</gene>
<evidence type="ECO:0000313" key="4">
    <source>
        <dbReference type="EMBL" id="OTG08583.1"/>
    </source>
</evidence>
<dbReference type="Proteomes" id="UP000215914">
    <property type="component" value="Chromosome 11"/>
</dbReference>
<keyword evidence="1" id="KW-0812">Transmembrane</keyword>
<dbReference type="Gramene" id="mRNA:HanXRQr2_Chr04g0158111">
    <property type="protein sequence ID" value="mRNA:HanXRQr2_Chr04g0158111"/>
    <property type="gene ID" value="HanXRQr2_Chr04g0158111"/>
</dbReference>
<evidence type="ECO:0000313" key="3">
    <source>
        <dbReference type="EMBL" id="KAF5809521.1"/>
    </source>
</evidence>
<evidence type="ECO:0000256" key="1">
    <source>
        <dbReference type="SAM" id="Phobius"/>
    </source>
</evidence>
<dbReference type="Pfam" id="PF13962">
    <property type="entry name" value="PGG"/>
    <property type="match status" value="1"/>
</dbReference>
<reference evidence="4" key="2">
    <citation type="submission" date="2017-02" db="EMBL/GenBank/DDBJ databases">
        <title>Sunflower complete genome.</title>
        <authorList>
            <person name="Langlade N."/>
            <person name="Munos S."/>
        </authorList>
    </citation>
    <scope>NUCLEOTIDE SEQUENCE [LARGE SCALE GENOMIC DNA]</scope>
    <source>
        <tissue evidence="4">Leaves</tissue>
    </source>
</reference>
<evidence type="ECO:0000259" key="2">
    <source>
        <dbReference type="Pfam" id="PF13962"/>
    </source>
</evidence>
<name>A0A251TCX0_HELAN</name>
<dbReference type="PANTHER" id="PTHR24177:SF335">
    <property type="entry name" value="PGG DOMAIN-CONTAINING PROTEIN"/>
    <property type="match status" value="1"/>
</dbReference>
<feature type="domain" description="PGG" evidence="2">
    <location>
        <begin position="50"/>
        <end position="169"/>
    </location>
</feature>
<protein>
    <submittedName>
        <fullName evidence="3 4">PGG domain-containing protein</fullName>
    </submittedName>
</protein>
<accession>A0A251TCX0</accession>
<dbReference type="STRING" id="4232.A0A251TCX0"/>
<organism evidence="4 5">
    <name type="scientific">Helianthus annuus</name>
    <name type="common">Common sunflower</name>
    <dbReference type="NCBI Taxonomy" id="4232"/>
    <lineage>
        <taxon>Eukaryota</taxon>
        <taxon>Viridiplantae</taxon>
        <taxon>Streptophyta</taxon>
        <taxon>Embryophyta</taxon>
        <taxon>Tracheophyta</taxon>
        <taxon>Spermatophyta</taxon>
        <taxon>Magnoliopsida</taxon>
        <taxon>eudicotyledons</taxon>
        <taxon>Gunneridae</taxon>
        <taxon>Pentapetalae</taxon>
        <taxon>asterids</taxon>
        <taxon>campanulids</taxon>
        <taxon>Asterales</taxon>
        <taxon>Asteraceae</taxon>
        <taxon>Asteroideae</taxon>
        <taxon>Heliantheae alliance</taxon>
        <taxon>Heliantheae</taxon>
        <taxon>Helianthus</taxon>
    </lineage>
</organism>
<dbReference type="InterPro" id="IPR026961">
    <property type="entry name" value="PGG_dom"/>
</dbReference>
<dbReference type="EMBL" id="MNCJ02000319">
    <property type="protein sequence ID" value="KAF5809521.1"/>
    <property type="molecule type" value="Genomic_DNA"/>
</dbReference>
<feature type="transmembrane region" description="Helical" evidence="1">
    <location>
        <begin position="56"/>
        <end position="81"/>
    </location>
</feature>